<dbReference type="STRING" id="569882.SAMN04490248_12521"/>
<dbReference type="AlphaFoldDB" id="A0A1H8V520"/>
<name>A0A1H8V520_9RHOB</name>
<evidence type="ECO:0000313" key="2">
    <source>
        <dbReference type="Proteomes" id="UP000198893"/>
    </source>
</evidence>
<dbReference type="InterPro" id="IPR023393">
    <property type="entry name" value="START-like_dom_sf"/>
</dbReference>
<proteinExistence type="predicted"/>
<dbReference type="Proteomes" id="UP000198893">
    <property type="component" value="Unassembled WGS sequence"/>
</dbReference>
<accession>A0A1H8V520</accession>
<dbReference type="Pfam" id="PF10604">
    <property type="entry name" value="Polyketide_cyc2"/>
    <property type="match status" value="1"/>
</dbReference>
<protein>
    <submittedName>
        <fullName evidence="1">Polyketide cyclase / dehydrase and lipid transport</fullName>
    </submittedName>
</protein>
<organism evidence="1 2">
    <name type="scientific">Salinihabitans flavidus</name>
    <dbReference type="NCBI Taxonomy" id="569882"/>
    <lineage>
        <taxon>Bacteria</taxon>
        <taxon>Pseudomonadati</taxon>
        <taxon>Pseudomonadota</taxon>
        <taxon>Alphaproteobacteria</taxon>
        <taxon>Rhodobacterales</taxon>
        <taxon>Roseobacteraceae</taxon>
        <taxon>Salinihabitans</taxon>
    </lineage>
</organism>
<dbReference type="Gene3D" id="3.30.530.20">
    <property type="match status" value="1"/>
</dbReference>
<dbReference type="SUPFAM" id="SSF55961">
    <property type="entry name" value="Bet v1-like"/>
    <property type="match status" value="1"/>
</dbReference>
<sequence length="155" mass="17773">MNITAREDIEAPIEHVFEMLSDFTQHERAALRRGAEVDRLDSLTEPGPGMAWDMRFRMRGKNRQVRLELVRYDPPFEMAFAAHSPNIEADLVLDLVALSKARTRLNLALDLKPRTLSARLFIQSMKLARGSVSKRLEKGLAAQAREWEDRYARPA</sequence>
<gene>
    <name evidence="1" type="ORF">SAMN04490248_12521</name>
</gene>
<dbReference type="RefSeq" id="WP_093119983.1">
    <property type="nucleotide sequence ID" value="NZ_FODS01000025.1"/>
</dbReference>
<dbReference type="EMBL" id="FODS01000025">
    <property type="protein sequence ID" value="SEP10327.1"/>
    <property type="molecule type" value="Genomic_DNA"/>
</dbReference>
<evidence type="ECO:0000313" key="1">
    <source>
        <dbReference type="EMBL" id="SEP10327.1"/>
    </source>
</evidence>
<keyword evidence="2" id="KW-1185">Reference proteome</keyword>
<reference evidence="1 2" key="1">
    <citation type="submission" date="2016-10" db="EMBL/GenBank/DDBJ databases">
        <authorList>
            <person name="de Groot N.N."/>
        </authorList>
    </citation>
    <scope>NUCLEOTIDE SEQUENCE [LARGE SCALE GENOMIC DNA]</scope>
    <source>
        <strain evidence="1 2">DSM 27842</strain>
    </source>
</reference>
<dbReference type="InterPro" id="IPR019587">
    <property type="entry name" value="Polyketide_cyclase/dehydratase"/>
</dbReference>
<dbReference type="OrthoDB" id="7860307at2"/>
<dbReference type="CDD" id="cd07812">
    <property type="entry name" value="SRPBCC"/>
    <property type="match status" value="1"/>
</dbReference>